<evidence type="ECO:0000256" key="2">
    <source>
        <dbReference type="PROSITE-ProRule" id="PRU00708"/>
    </source>
</evidence>
<dbReference type="InterPro" id="IPR011990">
    <property type="entry name" value="TPR-like_helical_dom_sf"/>
</dbReference>
<reference evidence="3 5" key="1">
    <citation type="journal article" date="2017" name="Nature">
        <title>The sunflower genome provides insights into oil metabolism, flowering and Asterid evolution.</title>
        <authorList>
            <person name="Badouin H."/>
            <person name="Gouzy J."/>
            <person name="Grassa C.J."/>
            <person name="Murat F."/>
            <person name="Staton S.E."/>
            <person name="Cottret L."/>
            <person name="Lelandais-Briere C."/>
            <person name="Owens G.L."/>
            <person name="Carrere S."/>
            <person name="Mayjonade B."/>
            <person name="Legrand L."/>
            <person name="Gill N."/>
            <person name="Kane N.C."/>
            <person name="Bowers J.E."/>
            <person name="Hubner S."/>
            <person name="Bellec A."/>
            <person name="Berard A."/>
            <person name="Berges H."/>
            <person name="Blanchet N."/>
            <person name="Boniface M.C."/>
            <person name="Brunel D."/>
            <person name="Catrice O."/>
            <person name="Chaidir N."/>
            <person name="Claudel C."/>
            <person name="Donnadieu C."/>
            <person name="Faraut T."/>
            <person name="Fievet G."/>
            <person name="Helmstetter N."/>
            <person name="King M."/>
            <person name="Knapp S.J."/>
            <person name="Lai Z."/>
            <person name="Le Paslier M.C."/>
            <person name="Lippi Y."/>
            <person name="Lorenzon L."/>
            <person name="Mandel J.R."/>
            <person name="Marage G."/>
            <person name="Marchand G."/>
            <person name="Marquand E."/>
            <person name="Bret-Mestries E."/>
            <person name="Morien E."/>
            <person name="Nambeesan S."/>
            <person name="Nguyen T."/>
            <person name="Pegot-Espagnet P."/>
            <person name="Pouilly N."/>
            <person name="Raftis F."/>
            <person name="Sallet E."/>
            <person name="Schiex T."/>
            <person name="Thomas J."/>
            <person name="Vandecasteele C."/>
            <person name="Vares D."/>
            <person name="Vear F."/>
            <person name="Vautrin S."/>
            <person name="Crespi M."/>
            <person name="Mangin B."/>
            <person name="Burke J.M."/>
            <person name="Salse J."/>
            <person name="Munos S."/>
            <person name="Vincourt P."/>
            <person name="Rieseberg L.H."/>
            <person name="Langlade N.B."/>
        </authorList>
    </citation>
    <scope>NUCLEOTIDE SEQUENCE [LARGE SCALE GENOMIC DNA]</scope>
    <source>
        <strain evidence="5">cv. SF193</strain>
        <tissue evidence="3">Leaves</tissue>
    </source>
</reference>
<proteinExistence type="predicted"/>
<evidence type="ECO:0000256" key="1">
    <source>
        <dbReference type="ARBA" id="ARBA00022737"/>
    </source>
</evidence>
<keyword evidence="1" id="KW-0677">Repeat</keyword>
<dbReference type="InterPro" id="IPR046960">
    <property type="entry name" value="PPR_At4g14850-like_plant"/>
</dbReference>
<dbReference type="PANTHER" id="PTHR47926:SF347">
    <property type="entry name" value="PENTATRICOPEPTIDE REPEAT-CONTAINING PROTEIN"/>
    <property type="match status" value="1"/>
</dbReference>
<feature type="repeat" description="PPR" evidence="2">
    <location>
        <begin position="77"/>
        <end position="111"/>
    </location>
</feature>
<dbReference type="Gene3D" id="1.25.40.10">
    <property type="entry name" value="Tetratricopeptide repeat domain"/>
    <property type="match status" value="1"/>
</dbReference>
<organism evidence="4 5">
    <name type="scientific">Helianthus annuus</name>
    <name type="common">Common sunflower</name>
    <dbReference type="NCBI Taxonomy" id="4232"/>
    <lineage>
        <taxon>Eukaryota</taxon>
        <taxon>Viridiplantae</taxon>
        <taxon>Streptophyta</taxon>
        <taxon>Embryophyta</taxon>
        <taxon>Tracheophyta</taxon>
        <taxon>Spermatophyta</taxon>
        <taxon>Magnoliopsida</taxon>
        <taxon>eudicotyledons</taxon>
        <taxon>Gunneridae</taxon>
        <taxon>Pentapetalae</taxon>
        <taxon>asterids</taxon>
        <taxon>campanulids</taxon>
        <taxon>Asterales</taxon>
        <taxon>Asteraceae</taxon>
        <taxon>Asteroideae</taxon>
        <taxon>Heliantheae alliance</taxon>
        <taxon>Heliantheae</taxon>
        <taxon>Helianthus</taxon>
    </lineage>
</organism>
<dbReference type="AlphaFoldDB" id="A0A251S898"/>
<dbReference type="NCBIfam" id="TIGR00756">
    <property type="entry name" value="PPR"/>
    <property type="match status" value="1"/>
</dbReference>
<sequence length="131" mass="15208">MLQRSAHDANTVMFVSVLSAYSDNKNFKFGLQVHGLLVKVDLVLDLLVRIALLDMYSKCGYWYWAYDVFKELYKIRSLITWNSMISGMMLNGESESAIGLFMMLESNGLKPDEAFLIFRKNAVDWRTREYV</sequence>
<accession>A0A251S898</accession>
<dbReference type="GO" id="GO:0009451">
    <property type="term" value="P:RNA modification"/>
    <property type="evidence" value="ECO:0007669"/>
    <property type="project" value="InterPro"/>
</dbReference>
<dbReference type="EMBL" id="MNCJ02000330">
    <property type="protein sequence ID" value="KAF5764407.1"/>
    <property type="molecule type" value="Genomic_DNA"/>
</dbReference>
<keyword evidence="5" id="KW-1185">Reference proteome</keyword>
<dbReference type="PANTHER" id="PTHR47926">
    <property type="entry name" value="PENTATRICOPEPTIDE REPEAT-CONTAINING PROTEIN"/>
    <property type="match status" value="1"/>
</dbReference>
<dbReference type="Gramene" id="mRNA:HanXRQr2_Chr15g0691691">
    <property type="protein sequence ID" value="CDS:HanXRQr2_Chr15g0691691.1"/>
    <property type="gene ID" value="HanXRQr2_Chr15g0691691"/>
</dbReference>
<name>A0A251S898_HELAN</name>
<dbReference type="PROSITE" id="PS51375">
    <property type="entry name" value="PPR"/>
    <property type="match status" value="1"/>
</dbReference>
<dbReference type="Proteomes" id="UP000215914">
    <property type="component" value="Chromosome 15"/>
</dbReference>
<evidence type="ECO:0000313" key="4">
    <source>
        <dbReference type="EMBL" id="OTF95069.1"/>
    </source>
</evidence>
<dbReference type="InParanoid" id="A0A251S898"/>
<dbReference type="EMBL" id="CM007904">
    <property type="protein sequence ID" value="OTF95069.1"/>
    <property type="molecule type" value="Genomic_DNA"/>
</dbReference>
<dbReference type="GO" id="GO:0003723">
    <property type="term" value="F:RNA binding"/>
    <property type="evidence" value="ECO:0007669"/>
    <property type="project" value="InterPro"/>
</dbReference>
<dbReference type="InterPro" id="IPR002885">
    <property type="entry name" value="PPR_rpt"/>
</dbReference>
<reference evidence="3" key="3">
    <citation type="submission" date="2020-06" db="EMBL/GenBank/DDBJ databases">
        <title>Helianthus annuus Genome sequencing and assembly Release 2.</title>
        <authorList>
            <person name="Gouzy J."/>
            <person name="Langlade N."/>
            <person name="Munos S."/>
        </authorList>
    </citation>
    <scope>NUCLEOTIDE SEQUENCE</scope>
    <source>
        <tissue evidence="3">Leaves</tissue>
    </source>
</reference>
<gene>
    <name evidence="4" type="ORF">HannXRQ_Chr15g0479011</name>
    <name evidence="3" type="ORF">HanXRQr2_Chr15g0691691</name>
</gene>
<reference evidence="4" key="2">
    <citation type="submission" date="2017-02" db="EMBL/GenBank/DDBJ databases">
        <title>Sunflower complete genome.</title>
        <authorList>
            <person name="Langlade N."/>
            <person name="Munos S."/>
        </authorList>
    </citation>
    <scope>NUCLEOTIDE SEQUENCE [LARGE SCALE GENOMIC DNA]</scope>
    <source>
        <tissue evidence="4">Leaves</tissue>
    </source>
</reference>
<protein>
    <submittedName>
        <fullName evidence="4">Putative pentatricopeptide repeat protein</fullName>
    </submittedName>
    <submittedName>
        <fullName evidence="3">Tetratricopeptide-like helical domain superfamily</fullName>
    </submittedName>
</protein>
<dbReference type="Pfam" id="PF01535">
    <property type="entry name" value="PPR"/>
    <property type="match status" value="2"/>
</dbReference>
<evidence type="ECO:0000313" key="5">
    <source>
        <dbReference type="Proteomes" id="UP000215914"/>
    </source>
</evidence>
<evidence type="ECO:0000313" key="3">
    <source>
        <dbReference type="EMBL" id="KAF5764407.1"/>
    </source>
</evidence>